<keyword evidence="6" id="KW-0560">Oxidoreductase</keyword>
<evidence type="ECO:0000256" key="2">
    <source>
        <dbReference type="ARBA" id="ARBA00010617"/>
    </source>
</evidence>
<accession>A0ABR1LBE9</accession>
<dbReference type="SUPFAM" id="SSF48264">
    <property type="entry name" value="Cytochrome P450"/>
    <property type="match status" value="1"/>
</dbReference>
<comment type="similarity">
    <text evidence="2 6">Belongs to the cytochrome P450 family.</text>
</comment>
<evidence type="ECO:0000256" key="3">
    <source>
        <dbReference type="ARBA" id="ARBA00022617"/>
    </source>
</evidence>
<protein>
    <submittedName>
        <fullName evidence="8">Isotrichodermin C-15 hydroxylase</fullName>
    </submittedName>
</protein>
<comment type="caution">
    <text evidence="8">The sequence shown here is derived from an EMBL/GenBank/DDBJ whole genome shotgun (WGS) entry which is preliminary data.</text>
</comment>
<dbReference type="InterPro" id="IPR036396">
    <property type="entry name" value="Cyt_P450_sf"/>
</dbReference>
<dbReference type="InterPro" id="IPR002401">
    <property type="entry name" value="Cyt_P450_E_grp-I"/>
</dbReference>
<keyword evidence="9" id="KW-1185">Reference proteome</keyword>
<proteinExistence type="inferred from homology"/>
<dbReference type="CDD" id="cd11058">
    <property type="entry name" value="CYP60B-like"/>
    <property type="match status" value="1"/>
</dbReference>
<dbReference type="InterPro" id="IPR017972">
    <property type="entry name" value="Cyt_P450_CS"/>
</dbReference>
<keyword evidence="3 6" id="KW-0349">Heme</keyword>
<dbReference type="Gene3D" id="1.10.630.10">
    <property type="entry name" value="Cytochrome P450"/>
    <property type="match status" value="1"/>
</dbReference>
<keyword evidence="7" id="KW-1133">Transmembrane helix</keyword>
<evidence type="ECO:0000256" key="6">
    <source>
        <dbReference type="RuleBase" id="RU000461"/>
    </source>
</evidence>
<keyword evidence="6" id="KW-0503">Monooxygenase</keyword>
<dbReference type="Pfam" id="PF00067">
    <property type="entry name" value="p450"/>
    <property type="match status" value="1"/>
</dbReference>
<dbReference type="PANTHER" id="PTHR24305">
    <property type="entry name" value="CYTOCHROME P450"/>
    <property type="match status" value="1"/>
</dbReference>
<keyword evidence="7" id="KW-0472">Membrane</keyword>
<comment type="cofactor">
    <cofactor evidence="1">
        <name>heme</name>
        <dbReference type="ChEBI" id="CHEBI:30413"/>
    </cofactor>
</comment>
<keyword evidence="4 6" id="KW-0479">Metal-binding</keyword>
<evidence type="ECO:0000313" key="8">
    <source>
        <dbReference type="EMBL" id="KAK7532571.1"/>
    </source>
</evidence>
<evidence type="ECO:0000256" key="7">
    <source>
        <dbReference type="SAM" id="Phobius"/>
    </source>
</evidence>
<organism evidence="8 9">
    <name type="scientific">Phyllosticta citricarpa</name>
    <dbReference type="NCBI Taxonomy" id="55181"/>
    <lineage>
        <taxon>Eukaryota</taxon>
        <taxon>Fungi</taxon>
        <taxon>Dikarya</taxon>
        <taxon>Ascomycota</taxon>
        <taxon>Pezizomycotina</taxon>
        <taxon>Dothideomycetes</taxon>
        <taxon>Dothideomycetes incertae sedis</taxon>
        <taxon>Botryosphaeriales</taxon>
        <taxon>Phyllostictaceae</taxon>
        <taxon>Phyllosticta</taxon>
    </lineage>
</organism>
<evidence type="ECO:0000256" key="1">
    <source>
        <dbReference type="ARBA" id="ARBA00001971"/>
    </source>
</evidence>
<dbReference type="Proteomes" id="UP001365128">
    <property type="component" value="Unassembled WGS sequence"/>
</dbReference>
<keyword evidence="5 6" id="KW-0408">Iron</keyword>
<sequence length="513" mass="58496">MDSRTGFGVGSIASREWLNIAAIPKLMGGVIFLSILYHVSIAIYNLYFHPLRKFPGPKLFAASRIPYAIALSQGKILQVVNDAHERYGEVVRVAPNELSFIAGETAWQEIYGFRGGKKEEFGKDLQYFPKAVNGVRSILSANRQDHSRVRRVFSNAFSEKALRDQEPLIQRYVGLLMRRLHEKTENGEPLDIVRYYNFATFDIVGDLIFGEGFGCLEDDDYHSYVATVLGNLKAVAIRTALRYYYLVEKFYMMFMPKDTINKTVEHFNNARAKVTKRLNTETDRPDFITLVQKQPESKAVTRDELDANAGVFLTAGSETTATTLSGTTYLLLSNPEKMKKVVKEVRETFRSSNDITIEAVQHLPYLLAVLTEGMRCYPPVATGFPRSVPEGGGQVSGYFVPGHTTIYVSQYPTYHSKRNFVEPNSFIPERWLDDADEKFKNDKKSVMMPFSNGPRNCIGKNLAYAEMRVILARILFEFDIEMVDPDFDWMKQKLYLLWEKPALNVRLTPVEHE</sequence>
<evidence type="ECO:0000256" key="4">
    <source>
        <dbReference type="ARBA" id="ARBA00022723"/>
    </source>
</evidence>
<evidence type="ECO:0000313" key="9">
    <source>
        <dbReference type="Proteomes" id="UP001365128"/>
    </source>
</evidence>
<dbReference type="PROSITE" id="PS00086">
    <property type="entry name" value="CYTOCHROME_P450"/>
    <property type="match status" value="1"/>
</dbReference>
<dbReference type="EMBL" id="JBBPDW010000051">
    <property type="protein sequence ID" value="KAK7532571.1"/>
    <property type="molecule type" value="Genomic_DNA"/>
</dbReference>
<gene>
    <name evidence="8" type="ORF">IWX46DRAFT_356879</name>
</gene>
<feature type="transmembrane region" description="Helical" evidence="7">
    <location>
        <begin position="26"/>
        <end position="48"/>
    </location>
</feature>
<dbReference type="PRINTS" id="PR00463">
    <property type="entry name" value="EP450I"/>
</dbReference>
<keyword evidence="7" id="KW-0812">Transmembrane</keyword>
<dbReference type="PRINTS" id="PR00385">
    <property type="entry name" value="P450"/>
</dbReference>
<evidence type="ECO:0000256" key="5">
    <source>
        <dbReference type="ARBA" id="ARBA00023004"/>
    </source>
</evidence>
<dbReference type="InterPro" id="IPR050121">
    <property type="entry name" value="Cytochrome_P450_monoxygenase"/>
</dbReference>
<dbReference type="InterPro" id="IPR001128">
    <property type="entry name" value="Cyt_P450"/>
</dbReference>
<name>A0ABR1LBE9_9PEZI</name>
<dbReference type="PANTHER" id="PTHR24305:SF210">
    <property type="entry name" value="CYTOCHROME P450 MONOOXYGENASE ASQL-RELATED"/>
    <property type="match status" value="1"/>
</dbReference>
<reference evidence="8 9" key="1">
    <citation type="submission" date="2024-04" db="EMBL/GenBank/DDBJ databases">
        <title>Phyllosticta paracitricarpa is synonymous to the EU quarantine fungus P. citricarpa based on phylogenomic analyses.</title>
        <authorList>
            <consortium name="Lawrence Berkeley National Laboratory"/>
            <person name="Van Ingen-Buijs V.A."/>
            <person name="Van Westerhoven A.C."/>
            <person name="Haridas S."/>
            <person name="Skiadas P."/>
            <person name="Martin F."/>
            <person name="Groenewald J.Z."/>
            <person name="Crous P.W."/>
            <person name="Seidl M.F."/>
        </authorList>
    </citation>
    <scope>NUCLEOTIDE SEQUENCE [LARGE SCALE GENOMIC DNA]</scope>
    <source>
        <strain evidence="8 9">CBS 122670</strain>
    </source>
</reference>